<dbReference type="GO" id="GO:0005524">
    <property type="term" value="F:ATP binding"/>
    <property type="evidence" value="ECO:0007669"/>
    <property type="project" value="UniProtKB-KW"/>
</dbReference>
<dbReference type="AlphaFoldDB" id="A0A397UA71"/>
<accession>A0A397UA71</accession>
<proteinExistence type="predicted"/>
<dbReference type="Gene3D" id="1.10.510.10">
    <property type="entry name" value="Transferase(Phosphotransferase) domain 1"/>
    <property type="match status" value="1"/>
</dbReference>
<keyword evidence="4" id="KW-0418">Kinase</keyword>
<dbReference type="Pfam" id="PF07714">
    <property type="entry name" value="PK_Tyr_Ser-Thr"/>
    <property type="match status" value="1"/>
</dbReference>
<keyword evidence="4" id="KW-0808">Transferase</keyword>
<keyword evidence="1" id="KW-0547">Nucleotide-binding</keyword>
<reference evidence="4 5" key="1">
    <citation type="submission" date="2018-06" db="EMBL/GenBank/DDBJ databases">
        <title>Comparative genomics reveals the genomic features of Rhizophagus irregularis, R. cerebriforme, R. diaphanum and Gigaspora rosea, and their symbiotic lifestyle signature.</title>
        <authorList>
            <person name="Morin E."/>
            <person name="San Clemente H."/>
            <person name="Chen E.C.H."/>
            <person name="De La Providencia I."/>
            <person name="Hainaut M."/>
            <person name="Kuo A."/>
            <person name="Kohler A."/>
            <person name="Murat C."/>
            <person name="Tang N."/>
            <person name="Roy S."/>
            <person name="Loubradou J."/>
            <person name="Henrissat B."/>
            <person name="Grigoriev I.V."/>
            <person name="Corradi N."/>
            <person name="Roux C."/>
            <person name="Martin F.M."/>
        </authorList>
    </citation>
    <scope>NUCLEOTIDE SEQUENCE [LARGE SCALE GENOMIC DNA]</scope>
    <source>
        <strain evidence="4 5">DAOM 194757</strain>
    </source>
</reference>
<dbReference type="GO" id="GO:0004674">
    <property type="term" value="F:protein serine/threonine kinase activity"/>
    <property type="evidence" value="ECO:0007669"/>
    <property type="project" value="TreeGrafter"/>
</dbReference>
<dbReference type="SUPFAM" id="SSF56112">
    <property type="entry name" value="Protein kinase-like (PK-like)"/>
    <property type="match status" value="1"/>
</dbReference>
<evidence type="ECO:0000313" key="5">
    <source>
        <dbReference type="Proteomes" id="UP000266673"/>
    </source>
</evidence>
<dbReference type="PANTHER" id="PTHR44329">
    <property type="entry name" value="SERINE/THREONINE-PROTEIN KINASE TNNI3K-RELATED"/>
    <property type="match status" value="1"/>
</dbReference>
<evidence type="ECO:0000259" key="3">
    <source>
        <dbReference type="PROSITE" id="PS50011"/>
    </source>
</evidence>
<keyword evidence="5" id="KW-1185">Reference proteome</keyword>
<organism evidence="4 5">
    <name type="scientific">Gigaspora rosea</name>
    <dbReference type="NCBI Taxonomy" id="44941"/>
    <lineage>
        <taxon>Eukaryota</taxon>
        <taxon>Fungi</taxon>
        <taxon>Fungi incertae sedis</taxon>
        <taxon>Mucoromycota</taxon>
        <taxon>Glomeromycotina</taxon>
        <taxon>Glomeromycetes</taxon>
        <taxon>Diversisporales</taxon>
        <taxon>Gigasporaceae</taxon>
        <taxon>Gigaspora</taxon>
    </lineage>
</organism>
<dbReference type="EMBL" id="QKWP01001696">
    <property type="protein sequence ID" value="RIB07210.1"/>
    <property type="molecule type" value="Genomic_DNA"/>
</dbReference>
<evidence type="ECO:0000256" key="1">
    <source>
        <dbReference type="ARBA" id="ARBA00022741"/>
    </source>
</evidence>
<dbReference type="InterPro" id="IPR001245">
    <property type="entry name" value="Ser-Thr/Tyr_kinase_cat_dom"/>
</dbReference>
<protein>
    <submittedName>
        <fullName evidence="4">Kinase-like domain-containing protein</fullName>
    </submittedName>
</protein>
<evidence type="ECO:0000256" key="2">
    <source>
        <dbReference type="ARBA" id="ARBA00022840"/>
    </source>
</evidence>
<feature type="domain" description="Protein kinase" evidence="3">
    <location>
        <begin position="1"/>
        <end position="161"/>
    </location>
</feature>
<dbReference type="STRING" id="44941.A0A397UA71"/>
<dbReference type="InterPro" id="IPR000719">
    <property type="entry name" value="Prot_kinase_dom"/>
</dbReference>
<sequence length="207" mass="23910">MKWEKKLELLSYIVFDLQLIHFNDIIHCDLHSGNIFQNDLYNAYIGDLGIAILVYKTLDKESKGIYGALLYVALEALQGSPFTKASNIYSFGMIMWKISLGNYVFSNYKNNDSSLVIEICFKELRPNILKGTPTCYAELLKRCWDKNPNNHPSAIEVHETILKWKNSTEILANFLRSDEKMEIEDNGFDNVKDSTIHTSYFISYINQ</sequence>
<dbReference type="PROSITE" id="PS50011">
    <property type="entry name" value="PROTEIN_KINASE_DOM"/>
    <property type="match status" value="1"/>
</dbReference>
<name>A0A397UA71_9GLOM</name>
<dbReference type="Proteomes" id="UP000266673">
    <property type="component" value="Unassembled WGS sequence"/>
</dbReference>
<keyword evidence="2" id="KW-0067">ATP-binding</keyword>
<gene>
    <name evidence="4" type="ORF">C2G38_1984725</name>
</gene>
<dbReference type="InterPro" id="IPR051681">
    <property type="entry name" value="Ser/Thr_Kinases-Pseudokinases"/>
</dbReference>
<dbReference type="PANTHER" id="PTHR44329:SF298">
    <property type="entry name" value="MIXED LINEAGE KINASE DOMAIN-LIKE PROTEIN"/>
    <property type="match status" value="1"/>
</dbReference>
<comment type="caution">
    <text evidence="4">The sequence shown here is derived from an EMBL/GenBank/DDBJ whole genome shotgun (WGS) entry which is preliminary data.</text>
</comment>
<dbReference type="InterPro" id="IPR011009">
    <property type="entry name" value="Kinase-like_dom_sf"/>
</dbReference>
<evidence type="ECO:0000313" key="4">
    <source>
        <dbReference type="EMBL" id="RIB07210.1"/>
    </source>
</evidence>